<evidence type="ECO:0000256" key="1">
    <source>
        <dbReference type="ARBA" id="ARBA00006484"/>
    </source>
</evidence>
<dbReference type="OrthoDB" id="1933717at2759"/>
<comment type="similarity">
    <text evidence="1">Belongs to the short-chain dehydrogenases/reductases (SDR) family.</text>
</comment>
<dbReference type="GO" id="GO:0048038">
    <property type="term" value="F:quinone binding"/>
    <property type="evidence" value="ECO:0007669"/>
    <property type="project" value="TreeGrafter"/>
</dbReference>
<dbReference type="PRINTS" id="PR00081">
    <property type="entry name" value="GDHRDH"/>
</dbReference>
<proteinExistence type="inferred from homology"/>
<dbReference type="PANTHER" id="PTHR42760:SF122">
    <property type="entry name" value="NAD(P)-BINDING PROTEIN"/>
    <property type="match status" value="1"/>
</dbReference>
<comment type="caution">
    <text evidence="2">The sequence shown here is derived from an EMBL/GenBank/DDBJ whole genome shotgun (WGS) entry which is preliminary data.</text>
</comment>
<name>A0A8H4PE34_9HYPO</name>
<dbReference type="GO" id="GO:0006633">
    <property type="term" value="P:fatty acid biosynthetic process"/>
    <property type="evidence" value="ECO:0007669"/>
    <property type="project" value="TreeGrafter"/>
</dbReference>
<dbReference type="PANTHER" id="PTHR42760">
    <property type="entry name" value="SHORT-CHAIN DEHYDROGENASES/REDUCTASES FAMILY MEMBER"/>
    <property type="match status" value="1"/>
</dbReference>
<dbReference type="CDD" id="cd05233">
    <property type="entry name" value="SDR_c"/>
    <property type="match status" value="1"/>
</dbReference>
<dbReference type="Gene3D" id="3.40.50.720">
    <property type="entry name" value="NAD(P)-binding Rossmann-like Domain"/>
    <property type="match status" value="1"/>
</dbReference>
<evidence type="ECO:0000313" key="3">
    <source>
        <dbReference type="Proteomes" id="UP000554235"/>
    </source>
</evidence>
<dbReference type="SUPFAM" id="SSF51735">
    <property type="entry name" value="NAD(P)-binding Rossmann-fold domains"/>
    <property type="match status" value="1"/>
</dbReference>
<keyword evidence="3" id="KW-1185">Reference proteome</keyword>
<gene>
    <name evidence="2" type="ORF">FALBO_3963</name>
</gene>
<dbReference type="EMBL" id="JAADYS010000514">
    <property type="protein sequence ID" value="KAF4469140.1"/>
    <property type="molecule type" value="Genomic_DNA"/>
</dbReference>
<evidence type="ECO:0000313" key="2">
    <source>
        <dbReference type="EMBL" id="KAF4469140.1"/>
    </source>
</evidence>
<organism evidence="2 3">
    <name type="scientific">Fusarium albosuccineum</name>
    <dbReference type="NCBI Taxonomy" id="1237068"/>
    <lineage>
        <taxon>Eukaryota</taxon>
        <taxon>Fungi</taxon>
        <taxon>Dikarya</taxon>
        <taxon>Ascomycota</taxon>
        <taxon>Pezizomycotina</taxon>
        <taxon>Sordariomycetes</taxon>
        <taxon>Hypocreomycetidae</taxon>
        <taxon>Hypocreales</taxon>
        <taxon>Nectriaceae</taxon>
        <taxon>Fusarium</taxon>
        <taxon>Fusarium decemcellulare species complex</taxon>
    </lineage>
</organism>
<dbReference type="GO" id="GO:0016616">
    <property type="term" value="F:oxidoreductase activity, acting on the CH-OH group of donors, NAD or NADP as acceptor"/>
    <property type="evidence" value="ECO:0007669"/>
    <property type="project" value="TreeGrafter"/>
</dbReference>
<sequence length="287" mass="30862">MSGYISFTKAWHNKPYAAIDPTRPELSASGKFVVVTGGGTGIGKAIAIAFAQAGANTVAILGRRQEKLEAASSEIAQNASAADFEALFVVADISKRASLDTAVASLVKKAAGAKIDILVSNAGISMDPGNVKGYDEDEFRRGLELNVVGAFNTIQSFASVLAPNAHVFNTSSGIAHISPVPEMWAYATTKAAVIKVFDYLQEQYPEWHVVQIQPGVIATDLNTQFNVTSQDEPELAARFLVWLASPEAEFLSGKFVWVNWDVDELKSRADEIKNSLLLRVLLNGVTM</sequence>
<evidence type="ECO:0008006" key="4">
    <source>
        <dbReference type="Google" id="ProtNLM"/>
    </source>
</evidence>
<protein>
    <recommendedName>
        <fullName evidence="4">Reductase</fullName>
    </recommendedName>
</protein>
<dbReference type="Proteomes" id="UP000554235">
    <property type="component" value="Unassembled WGS sequence"/>
</dbReference>
<reference evidence="2 3" key="1">
    <citation type="submission" date="2020-01" db="EMBL/GenBank/DDBJ databases">
        <title>Identification and distribution of gene clusters putatively required for synthesis of sphingolipid metabolism inhibitors in phylogenetically diverse species of the filamentous fungus Fusarium.</title>
        <authorList>
            <person name="Kim H.-S."/>
            <person name="Busman M."/>
            <person name="Brown D.W."/>
            <person name="Divon H."/>
            <person name="Uhlig S."/>
            <person name="Proctor R.H."/>
        </authorList>
    </citation>
    <scope>NUCLEOTIDE SEQUENCE [LARGE SCALE GENOMIC DNA]</scope>
    <source>
        <strain evidence="2 3">NRRL 20459</strain>
    </source>
</reference>
<dbReference type="AlphaFoldDB" id="A0A8H4PE34"/>
<dbReference type="InterPro" id="IPR036291">
    <property type="entry name" value="NAD(P)-bd_dom_sf"/>
</dbReference>
<dbReference type="InterPro" id="IPR002347">
    <property type="entry name" value="SDR_fam"/>
</dbReference>
<dbReference type="Pfam" id="PF00106">
    <property type="entry name" value="adh_short"/>
    <property type="match status" value="1"/>
</dbReference>
<accession>A0A8H4PE34</accession>